<evidence type="ECO:0000256" key="4">
    <source>
        <dbReference type="ARBA" id="ARBA00012045"/>
    </source>
</evidence>
<evidence type="ECO:0000256" key="12">
    <source>
        <dbReference type="ARBA" id="ARBA00023204"/>
    </source>
</evidence>
<evidence type="ECO:0000313" key="17">
    <source>
        <dbReference type="Proteomes" id="UP000501452"/>
    </source>
</evidence>
<dbReference type="PANTHER" id="PTHR42944">
    <property type="entry name" value="ADENINE DNA GLYCOSYLASE"/>
    <property type="match status" value="1"/>
</dbReference>
<accession>A0A6G8Q835</accession>
<keyword evidence="8" id="KW-0227">DNA damage</keyword>
<dbReference type="GO" id="GO:0006298">
    <property type="term" value="P:mismatch repair"/>
    <property type="evidence" value="ECO:0007669"/>
    <property type="project" value="TreeGrafter"/>
</dbReference>
<evidence type="ECO:0000256" key="3">
    <source>
        <dbReference type="ARBA" id="ARBA00008343"/>
    </source>
</evidence>
<keyword evidence="11" id="KW-0411">Iron-sulfur</keyword>
<keyword evidence="7" id="KW-0479">Metal-binding</keyword>
<dbReference type="EMBL" id="CP045119">
    <property type="protein sequence ID" value="QIN82645.1"/>
    <property type="molecule type" value="Genomic_DNA"/>
</dbReference>
<dbReference type="SMART" id="SM00525">
    <property type="entry name" value="FES"/>
    <property type="match status" value="1"/>
</dbReference>
<dbReference type="SUPFAM" id="SSF48150">
    <property type="entry name" value="DNA-glycosylase"/>
    <property type="match status" value="1"/>
</dbReference>
<evidence type="ECO:0000256" key="13">
    <source>
        <dbReference type="ARBA" id="ARBA00023295"/>
    </source>
</evidence>
<keyword evidence="12" id="KW-0234">DNA repair</keyword>
<dbReference type="PANTHER" id="PTHR42944:SF1">
    <property type="entry name" value="ADENINE DNA GLYCOSYLASE"/>
    <property type="match status" value="1"/>
</dbReference>
<dbReference type="PROSITE" id="PS00764">
    <property type="entry name" value="ENDONUCLEASE_III_1"/>
    <property type="match status" value="1"/>
</dbReference>
<feature type="domain" description="HhH-GPD" evidence="15">
    <location>
        <begin position="49"/>
        <end position="200"/>
    </location>
</feature>
<sequence length="346" mass="38249">MTGAADQKTDQTKNATVRKTLISWFRENGRDLPWRRTRDPWRILVSEVMLQQIQVARAIPFYERFTERFPTVDALATAPLAEAIRAWGDLGRYRRVVNLHRTARIVVEEHEGRIPADPEVLVTLPGIGPYTAGAVACFAFERDVPFFDTNMHRVLHRVYFGPEVPEPAAKRKELLALAAGLVPVGDGWAWNQAVMEFGALHCTARRPRCEECPVSGHCSAHPGMPGALAAAPRAPKREPADRYEDSNRYLRGRVLAQLREARAADGLELRDIQSRLRRDETEVGLPRLRGAVRSLEDDGLACTVPARDSDDSSPGRAVAEERAAYDARPPGGAGGEGLAGIRVTLP</sequence>
<comment type="cofactor">
    <cofactor evidence="2">
        <name>[4Fe-4S] cluster</name>
        <dbReference type="ChEBI" id="CHEBI:49883"/>
    </cofactor>
</comment>
<proteinExistence type="inferred from homology"/>
<dbReference type="GO" id="GO:0034039">
    <property type="term" value="F:8-oxo-7,8-dihydroguanine DNA N-glycosylase activity"/>
    <property type="evidence" value="ECO:0007669"/>
    <property type="project" value="TreeGrafter"/>
</dbReference>
<dbReference type="InterPro" id="IPR023170">
    <property type="entry name" value="HhH_base_excis_C"/>
</dbReference>
<gene>
    <name evidence="16" type="ORF">GBA63_08315</name>
</gene>
<evidence type="ECO:0000256" key="8">
    <source>
        <dbReference type="ARBA" id="ARBA00022763"/>
    </source>
</evidence>
<evidence type="ECO:0000259" key="15">
    <source>
        <dbReference type="SMART" id="SM00478"/>
    </source>
</evidence>
<name>A0A6G8Q835_9ACTN</name>
<dbReference type="GO" id="GO:0035485">
    <property type="term" value="F:adenine/guanine mispair binding"/>
    <property type="evidence" value="ECO:0007669"/>
    <property type="project" value="TreeGrafter"/>
</dbReference>
<dbReference type="InterPro" id="IPR000445">
    <property type="entry name" value="HhH_motif"/>
</dbReference>
<keyword evidence="10" id="KW-0408">Iron</keyword>
<dbReference type="Pfam" id="PF00730">
    <property type="entry name" value="HhH-GPD"/>
    <property type="match status" value="1"/>
</dbReference>
<dbReference type="GO" id="GO:0032357">
    <property type="term" value="F:oxidized purine DNA binding"/>
    <property type="evidence" value="ECO:0007669"/>
    <property type="project" value="TreeGrafter"/>
</dbReference>
<dbReference type="EC" id="3.2.2.31" evidence="4"/>
<reference evidence="16 17" key="1">
    <citation type="submission" date="2019-10" db="EMBL/GenBank/DDBJ databases">
        <title>Rubrobacter sp nov SCSIO 52090 isolated from a deep-sea sediment in the South China Sea.</title>
        <authorList>
            <person name="Chen R.W."/>
        </authorList>
    </citation>
    <scope>NUCLEOTIDE SEQUENCE [LARGE SCALE GENOMIC DNA]</scope>
    <source>
        <strain evidence="16 17">SCSIO 52909</strain>
    </source>
</reference>
<dbReference type="Gene3D" id="1.10.340.30">
    <property type="entry name" value="Hypothetical protein, domain 2"/>
    <property type="match status" value="1"/>
</dbReference>
<dbReference type="Pfam" id="PF00633">
    <property type="entry name" value="HHH"/>
    <property type="match status" value="1"/>
</dbReference>
<dbReference type="Proteomes" id="UP000501452">
    <property type="component" value="Chromosome"/>
</dbReference>
<comment type="catalytic activity">
    <reaction evidence="1">
        <text>Hydrolyzes free adenine bases from 7,8-dihydro-8-oxoguanine:adenine mismatched double-stranded DNA, leaving an apurinic site.</text>
        <dbReference type="EC" id="3.2.2.31"/>
    </reaction>
</comment>
<dbReference type="Gene3D" id="1.10.1670.10">
    <property type="entry name" value="Helix-hairpin-Helix base-excision DNA repair enzymes (C-terminal)"/>
    <property type="match status" value="1"/>
</dbReference>
<dbReference type="CDD" id="cd00056">
    <property type="entry name" value="ENDO3c"/>
    <property type="match status" value="1"/>
</dbReference>
<evidence type="ECO:0000313" key="16">
    <source>
        <dbReference type="EMBL" id="QIN82645.1"/>
    </source>
</evidence>
<dbReference type="InterPro" id="IPR004035">
    <property type="entry name" value="Endouclease-III_FeS-bd_BS"/>
</dbReference>
<dbReference type="InterPro" id="IPR044298">
    <property type="entry name" value="MIG/MutY"/>
</dbReference>
<evidence type="ECO:0000256" key="5">
    <source>
        <dbReference type="ARBA" id="ARBA00022023"/>
    </source>
</evidence>
<keyword evidence="6" id="KW-0004">4Fe-4S</keyword>
<dbReference type="GO" id="GO:0051539">
    <property type="term" value="F:4 iron, 4 sulfur cluster binding"/>
    <property type="evidence" value="ECO:0007669"/>
    <property type="project" value="UniProtKB-KW"/>
</dbReference>
<dbReference type="GO" id="GO:0046872">
    <property type="term" value="F:metal ion binding"/>
    <property type="evidence" value="ECO:0007669"/>
    <property type="project" value="UniProtKB-KW"/>
</dbReference>
<dbReference type="AlphaFoldDB" id="A0A6G8Q835"/>
<keyword evidence="13" id="KW-0326">Glycosidase</keyword>
<dbReference type="SMART" id="SM00478">
    <property type="entry name" value="ENDO3c"/>
    <property type="match status" value="1"/>
</dbReference>
<dbReference type="Pfam" id="PF10576">
    <property type="entry name" value="EndIII_4Fe-2S"/>
    <property type="match status" value="1"/>
</dbReference>
<organism evidence="16 17">
    <name type="scientific">Rubrobacter tropicus</name>
    <dbReference type="NCBI Taxonomy" id="2653851"/>
    <lineage>
        <taxon>Bacteria</taxon>
        <taxon>Bacillati</taxon>
        <taxon>Actinomycetota</taxon>
        <taxon>Rubrobacteria</taxon>
        <taxon>Rubrobacterales</taxon>
        <taxon>Rubrobacteraceae</taxon>
        <taxon>Rubrobacter</taxon>
    </lineage>
</organism>
<evidence type="ECO:0000256" key="14">
    <source>
        <dbReference type="SAM" id="MobiDB-lite"/>
    </source>
</evidence>
<comment type="similarity">
    <text evidence="3">Belongs to the Nth/MutY family.</text>
</comment>
<evidence type="ECO:0000256" key="6">
    <source>
        <dbReference type="ARBA" id="ARBA00022485"/>
    </source>
</evidence>
<evidence type="ECO:0000256" key="1">
    <source>
        <dbReference type="ARBA" id="ARBA00000843"/>
    </source>
</evidence>
<evidence type="ECO:0000256" key="7">
    <source>
        <dbReference type="ARBA" id="ARBA00022723"/>
    </source>
</evidence>
<evidence type="ECO:0000256" key="2">
    <source>
        <dbReference type="ARBA" id="ARBA00001966"/>
    </source>
</evidence>
<dbReference type="GO" id="GO:0000701">
    <property type="term" value="F:purine-specific mismatch base pair DNA N-glycosylase activity"/>
    <property type="evidence" value="ECO:0007669"/>
    <property type="project" value="UniProtKB-EC"/>
</dbReference>
<feature type="region of interest" description="Disordered" evidence="14">
    <location>
        <begin position="304"/>
        <end position="346"/>
    </location>
</feature>
<protein>
    <recommendedName>
        <fullName evidence="5">Adenine DNA glycosylase</fullName>
        <ecNumber evidence="4">3.2.2.31</ecNumber>
    </recommendedName>
</protein>
<keyword evidence="9" id="KW-0378">Hydrolase</keyword>
<evidence type="ECO:0000256" key="10">
    <source>
        <dbReference type="ARBA" id="ARBA00023004"/>
    </source>
</evidence>
<keyword evidence="17" id="KW-1185">Reference proteome</keyword>
<evidence type="ECO:0000256" key="11">
    <source>
        <dbReference type="ARBA" id="ARBA00023014"/>
    </source>
</evidence>
<evidence type="ECO:0000256" key="9">
    <source>
        <dbReference type="ARBA" id="ARBA00022801"/>
    </source>
</evidence>
<dbReference type="InterPro" id="IPR011257">
    <property type="entry name" value="DNA_glycosylase"/>
</dbReference>
<dbReference type="KEGG" id="rub:GBA63_08315"/>
<dbReference type="GO" id="GO:0006284">
    <property type="term" value="P:base-excision repair"/>
    <property type="evidence" value="ECO:0007669"/>
    <property type="project" value="InterPro"/>
</dbReference>
<dbReference type="InterPro" id="IPR003651">
    <property type="entry name" value="Endonuclease3_FeS-loop_motif"/>
</dbReference>
<dbReference type="InterPro" id="IPR003265">
    <property type="entry name" value="HhH-GPD_domain"/>
</dbReference>